<dbReference type="PANTHER" id="PTHR28228">
    <property type="entry name" value="SECRETORY COMPONENT PROTEIN SHR3"/>
    <property type="match status" value="1"/>
</dbReference>
<name>F4REM8_MELLP</name>
<accession>F4REM8</accession>
<keyword evidence="1" id="KW-0812">Transmembrane</keyword>
<dbReference type="Proteomes" id="UP000001072">
    <property type="component" value="Unassembled WGS sequence"/>
</dbReference>
<dbReference type="VEuPathDB" id="FungiDB:MELLADRAFT_115830"/>
<keyword evidence="1" id="KW-1133">Transmembrane helix</keyword>
<dbReference type="GO" id="GO:0006888">
    <property type="term" value="P:endoplasmic reticulum to Golgi vesicle-mediated transport"/>
    <property type="evidence" value="ECO:0007669"/>
    <property type="project" value="TreeGrafter"/>
</dbReference>
<sequence>MVTETRLPTSSAPKYGFGTGVLLTSVGFILGTLVMALLTDQGLLYSSGIPTDEAYLRAEHFYLTLWTSPLAFKALFHVFLLIPIFTLCVKVAKYTEAALYFDGVCLAFCLLIIGLYTGSTIPNIRKIASAPSTTELVSLVNSSASQLGNALGTEFDPSSPISFLNRFLVLLSYPSTILMKASKVAEAAEAFQETLKADPITTEKRKELLSVTAAGHSIAIFLLVGILVLQLGKVYAENEDARLKAEFALEEEKKKTAVPLEKKSQ</sequence>
<feature type="transmembrane region" description="Helical" evidence="1">
    <location>
        <begin position="60"/>
        <end position="85"/>
    </location>
</feature>
<dbReference type="Pfam" id="PF08229">
    <property type="entry name" value="SHR3_chaperone"/>
    <property type="match status" value="1"/>
</dbReference>
<dbReference type="OrthoDB" id="5229808at2759"/>
<dbReference type="PANTHER" id="PTHR28228:SF1">
    <property type="entry name" value="SECRETORY COMPONENT PROTEIN SHR3"/>
    <property type="match status" value="1"/>
</dbReference>
<reference evidence="3" key="1">
    <citation type="journal article" date="2011" name="Proc. Natl. Acad. Sci. U.S.A.">
        <title>Obligate biotrophy features unraveled by the genomic analysis of rust fungi.</title>
        <authorList>
            <person name="Duplessis S."/>
            <person name="Cuomo C.A."/>
            <person name="Lin Y.-C."/>
            <person name="Aerts A."/>
            <person name="Tisserant E."/>
            <person name="Veneault-Fourrey C."/>
            <person name="Joly D.L."/>
            <person name="Hacquard S."/>
            <person name="Amselem J."/>
            <person name="Cantarel B.L."/>
            <person name="Chiu R."/>
            <person name="Coutinho P.M."/>
            <person name="Feau N."/>
            <person name="Field M."/>
            <person name="Frey P."/>
            <person name="Gelhaye E."/>
            <person name="Goldberg J."/>
            <person name="Grabherr M.G."/>
            <person name="Kodira C.D."/>
            <person name="Kohler A."/>
            <person name="Kuees U."/>
            <person name="Lindquist E.A."/>
            <person name="Lucas S.M."/>
            <person name="Mago R."/>
            <person name="Mauceli E."/>
            <person name="Morin E."/>
            <person name="Murat C."/>
            <person name="Pangilinan J.L."/>
            <person name="Park R."/>
            <person name="Pearson M."/>
            <person name="Quesneville H."/>
            <person name="Rouhier N."/>
            <person name="Sakthikumar S."/>
            <person name="Salamov A.A."/>
            <person name="Schmutz J."/>
            <person name="Selles B."/>
            <person name="Shapiro H."/>
            <person name="Tanguay P."/>
            <person name="Tuskan G.A."/>
            <person name="Henrissat B."/>
            <person name="Van de Peer Y."/>
            <person name="Rouze P."/>
            <person name="Ellis J.G."/>
            <person name="Dodds P.N."/>
            <person name="Schein J.E."/>
            <person name="Zhong S."/>
            <person name="Hamelin R.C."/>
            <person name="Grigoriev I.V."/>
            <person name="Szabo L.J."/>
            <person name="Martin F."/>
        </authorList>
    </citation>
    <scope>NUCLEOTIDE SEQUENCE [LARGE SCALE GENOMIC DNA]</scope>
    <source>
        <strain evidence="3">98AG31 / pathotype 3-4-7</strain>
    </source>
</reference>
<dbReference type="STRING" id="747676.F4REM8"/>
<protein>
    <recommendedName>
        <fullName evidence="4">ER membrane protein SH3</fullName>
    </recommendedName>
</protein>
<dbReference type="KEGG" id="mlr:MELLADRAFT_115830"/>
<feature type="transmembrane region" description="Helical" evidence="1">
    <location>
        <begin position="97"/>
        <end position="116"/>
    </location>
</feature>
<organism evidence="3">
    <name type="scientific">Melampsora larici-populina (strain 98AG31 / pathotype 3-4-7)</name>
    <name type="common">Poplar leaf rust fungus</name>
    <dbReference type="NCBI Taxonomy" id="747676"/>
    <lineage>
        <taxon>Eukaryota</taxon>
        <taxon>Fungi</taxon>
        <taxon>Dikarya</taxon>
        <taxon>Basidiomycota</taxon>
        <taxon>Pucciniomycotina</taxon>
        <taxon>Pucciniomycetes</taxon>
        <taxon>Pucciniales</taxon>
        <taxon>Melampsoraceae</taxon>
        <taxon>Melampsora</taxon>
    </lineage>
</organism>
<gene>
    <name evidence="2" type="ORF">MELLADRAFT_115830</name>
</gene>
<dbReference type="HOGENOM" id="CLU_1050008_0_0_1"/>
<proteinExistence type="predicted"/>
<dbReference type="RefSeq" id="XP_007407487.1">
    <property type="nucleotide sequence ID" value="XM_007407425.1"/>
</dbReference>
<dbReference type="GO" id="GO:0005789">
    <property type="term" value="C:endoplasmic reticulum membrane"/>
    <property type="evidence" value="ECO:0007669"/>
    <property type="project" value="TreeGrafter"/>
</dbReference>
<keyword evidence="1" id="KW-0472">Membrane</keyword>
<evidence type="ECO:0000313" key="2">
    <source>
        <dbReference type="EMBL" id="EGG09127.1"/>
    </source>
</evidence>
<feature type="transmembrane region" description="Helical" evidence="1">
    <location>
        <begin position="15"/>
        <end position="39"/>
    </location>
</feature>
<dbReference type="InParanoid" id="F4REM8"/>
<dbReference type="AlphaFoldDB" id="F4REM8"/>
<dbReference type="GeneID" id="18925689"/>
<dbReference type="SMART" id="SM00786">
    <property type="entry name" value="SHR3_chaperone"/>
    <property type="match status" value="1"/>
</dbReference>
<keyword evidence="3" id="KW-1185">Reference proteome</keyword>
<evidence type="ECO:0000256" key="1">
    <source>
        <dbReference type="SAM" id="Phobius"/>
    </source>
</evidence>
<dbReference type="eggNOG" id="ENOG502S73S">
    <property type="taxonomic scope" value="Eukaryota"/>
</dbReference>
<feature type="transmembrane region" description="Helical" evidence="1">
    <location>
        <begin position="208"/>
        <end position="229"/>
    </location>
</feature>
<evidence type="ECO:0008006" key="4">
    <source>
        <dbReference type="Google" id="ProtNLM"/>
    </source>
</evidence>
<dbReference type="InterPro" id="IPR013248">
    <property type="entry name" value="Psh3/Shr3"/>
</dbReference>
<dbReference type="GO" id="GO:0051082">
    <property type="term" value="F:unfolded protein binding"/>
    <property type="evidence" value="ECO:0007669"/>
    <property type="project" value="TreeGrafter"/>
</dbReference>
<evidence type="ECO:0000313" key="3">
    <source>
        <dbReference type="Proteomes" id="UP000001072"/>
    </source>
</evidence>
<dbReference type="EMBL" id="GL883098">
    <property type="protein sequence ID" value="EGG09127.1"/>
    <property type="molecule type" value="Genomic_DNA"/>
</dbReference>